<reference evidence="2 3" key="1">
    <citation type="submission" date="2019-03" db="EMBL/GenBank/DDBJ databases">
        <title>First draft genome of Liparis tanakae, snailfish: a comprehensive survey of snailfish specific genes.</title>
        <authorList>
            <person name="Kim W."/>
            <person name="Song I."/>
            <person name="Jeong J.-H."/>
            <person name="Kim D."/>
            <person name="Kim S."/>
            <person name="Ryu S."/>
            <person name="Song J.Y."/>
            <person name="Lee S.K."/>
        </authorList>
    </citation>
    <scope>NUCLEOTIDE SEQUENCE [LARGE SCALE GENOMIC DNA]</scope>
    <source>
        <tissue evidence="2">Muscle</tissue>
    </source>
</reference>
<proteinExistence type="predicted"/>
<gene>
    <name evidence="2" type="ORF">EYF80_053607</name>
</gene>
<feature type="region of interest" description="Disordered" evidence="1">
    <location>
        <begin position="84"/>
        <end position="130"/>
    </location>
</feature>
<protein>
    <submittedName>
        <fullName evidence="2">Uncharacterized protein</fullName>
    </submittedName>
</protein>
<dbReference type="EMBL" id="SRLO01001643">
    <property type="protein sequence ID" value="TNN36240.1"/>
    <property type="molecule type" value="Genomic_DNA"/>
</dbReference>
<organism evidence="2 3">
    <name type="scientific">Liparis tanakae</name>
    <name type="common">Tanaka's snailfish</name>
    <dbReference type="NCBI Taxonomy" id="230148"/>
    <lineage>
        <taxon>Eukaryota</taxon>
        <taxon>Metazoa</taxon>
        <taxon>Chordata</taxon>
        <taxon>Craniata</taxon>
        <taxon>Vertebrata</taxon>
        <taxon>Euteleostomi</taxon>
        <taxon>Actinopterygii</taxon>
        <taxon>Neopterygii</taxon>
        <taxon>Teleostei</taxon>
        <taxon>Neoteleostei</taxon>
        <taxon>Acanthomorphata</taxon>
        <taxon>Eupercaria</taxon>
        <taxon>Perciformes</taxon>
        <taxon>Cottioidei</taxon>
        <taxon>Cottales</taxon>
        <taxon>Liparidae</taxon>
        <taxon>Liparis</taxon>
    </lineage>
</organism>
<evidence type="ECO:0000256" key="1">
    <source>
        <dbReference type="SAM" id="MobiDB-lite"/>
    </source>
</evidence>
<feature type="compositionally biased region" description="Low complexity" evidence="1">
    <location>
        <begin position="207"/>
        <end position="220"/>
    </location>
</feature>
<evidence type="ECO:0000313" key="2">
    <source>
        <dbReference type="EMBL" id="TNN36240.1"/>
    </source>
</evidence>
<dbReference type="AlphaFoldDB" id="A0A4Z2F5X0"/>
<name>A0A4Z2F5X0_9TELE</name>
<sequence>MNEVVRQPLEVTGAVGAPEPSSEYHLENEDGMERPSELLQTVTLQLHLSVRFKTQMTKRFGLEGEGHLVHQRFDSFSISGAQRVSLWEEEEDEEEEDEEDEEGEVGEEEDPRWSSYVGGAEAAVRSRRADDPVKKPWISTRSERRAGDLQEPLTCRKWASTMFMYMSSSSRPLPMKHRCSPLAMEPDSNDCFWASSRDFTERENSDGPSGVSSHQVGVQVEGRGQVAGVVLLRRPTVHHEEPHAVLRVKTSVRK</sequence>
<accession>A0A4Z2F5X0</accession>
<evidence type="ECO:0000313" key="3">
    <source>
        <dbReference type="Proteomes" id="UP000314294"/>
    </source>
</evidence>
<dbReference type="Proteomes" id="UP000314294">
    <property type="component" value="Unassembled WGS sequence"/>
</dbReference>
<feature type="compositionally biased region" description="Acidic residues" evidence="1">
    <location>
        <begin position="87"/>
        <end position="110"/>
    </location>
</feature>
<feature type="region of interest" description="Disordered" evidence="1">
    <location>
        <begin position="200"/>
        <end position="220"/>
    </location>
</feature>
<keyword evidence="3" id="KW-1185">Reference proteome</keyword>
<comment type="caution">
    <text evidence="2">The sequence shown here is derived from an EMBL/GenBank/DDBJ whole genome shotgun (WGS) entry which is preliminary data.</text>
</comment>